<protein>
    <submittedName>
        <fullName evidence="1">Uncharacterized protein</fullName>
    </submittedName>
</protein>
<evidence type="ECO:0000313" key="1">
    <source>
        <dbReference type="EMBL" id="MDR5604230.1"/>
    </source>
</evidence>
<dbReference type="EMBL" id="JAVJGV010000252">
    <property type="protein sequence ID" value="MDR5604230.1"/>
    <property type="molecule type" value="Genomic_DNA"/>
</dbReference>
<proteinExistence type="predicted"/>
<name>A0ABU1F1H2_9STAP</name>
<keyword evidence="2" id="KW-1185">Reference proteome</keyword>
<accession>A0ABU1F1H2</accession>
<feature type="non-terminal residue" evidence="1">
    <location>
        <position position="1"/>
    </location>
</feature>
<evidence type="ECO:0000313" key="2">
    <source>
        <dbReference type="Proteomes" id="UP001255050"/>
    </source>
</evidence>
<dbReference type="RefSeq" id="WP_309552470.1">
    <property type="nucleotide sequence ID" value="NZ_JAVJGV010000252.1"/>
</dbReference>
<dbReference type="Proteomes" id="UP001255050">
    <property type="component" value="Unassembled WGS sequence"/>
</dbReference>
<organism evidence="1 2">
    <name type="scientific">Staphylococcus coagulans</name>
    <dbReference type="NCBI Taxonomy" id="74706"/>
    <lineage>
        <taxon>Bacteria</taxon>
        <taxon>Bacillati</taxon>
        <taxon>Bacillota</taxon>
        <taxon>Bacilli</taxon>
        <taxon>Bacillales</taxon>
        <taxon>Staphylococcaceae</taxon>
        <taxon>Staphylococcus</taxon>
    </lineage>
</organism>
<reference evidence="1 2" key="1">
    <citation type="submission" date="2023-08" db="EMBL/GenBank/DDBJ databases">
        <title>Whole genome sequencing of Staphylococcus coagulans NN-2474.</title>
        <authorList>
            <person name="Kropotov V.S."/>
            <person name="Boriskina E.V."/>
            <person name="Gordinskaya N.A."/>
            <person name="Shkurkina I.S."/>
            <person name="Kryazhev D.V."/>
            <person name="Alekseeva A.E."/>
            <person name="Makhova M.A."/>
        </authorList>
    </citation>
    <scope>NUCLEOTIDE SEQUENCE [LARGE SCALE GENOMIC DNA]</scope>
    <source>
        <strain evidence="1 2">NN-2474</strain>
    </source>
</reference>
<comment type="caution">
    <text evidence="1">The sequence shown here is derived from an EMBL/GenBank/DDBJ whole genome shotgun (WGS) entry which is preliminary data.</text>
</comment>
<sequence>IIITSICLSSLAFIVVHWLYS</sequence>
<gene>
    <name evidence="1" type="ORF">RCO12_12590</name>
</gene>